<dbReference type="VEuPathDB" id="VectorBase:ISCI002969"/>
<evidence type="ECO:0000313" key="5">
    <source>
        <dbReference type="Proteomes" id="UP000001555"/>
    </source>
</evidence>
<feature type="transmembrane region" description="Helical" evidence="2">
    <location>
        <begin position="80"/>
        <end position="97"/>
    </location>
</feature>
<evidence type="ECO:0000313" key="4">
    <source>
        <dbReference type="EnsemblMetazoa" id="ISCW002969-PA"/>
    </source>
</evidence>
<dbReference type="HOGENOM" id="CLU_1344589_0_0_1"/>
<dbReference type="InParanoid" id="B7P8F6"/>
<evidence type="ECO:0000313" key="3">
    <source>
        <dbReference type="EMBL" id="EEC02878.1"/>
    </source>
</evidence>
<dbReference type="VEuPathDB" id="VectorBase:ISCW002969"/>
<reference evidence="4" key="2">
    <citation type="submission" date="2020-05" db="UniProtKB">
        <authorList>
            <consortium name="EnsemblMetazoa"/>
        </authorList>
    </citation>
    <scope>IDENTIFICATION</scope>
    <source>
        <strain evidence="4">wikel</strain>
    </source>
</reference>
<protein>
    <submittedName>
        <fullName evidence="3 4">Uncharacterized protein</fullName>
    </submittedName>
</protein>
<accession>B7P8F6</accession>
<dbReference type="EnsemblMetazoa" id="ISCW002969-RA">
    <property type="protein sequence ID" value="ISCW002969-PA"/>
    <property type="gene ID" value="ISCW002969"/>
</dbReference>
<dbReference type="AlphaFoldDB" id="B7P8F6"/>
<keyword evidence="2" id="KW-0812">Transmembrane</keyword>
<evidence type="ECO:0000256" key="2">
    <source>
        <dbReference type="SAM" id="Phobius"/>
    </source>
</evidence>
<keyword evidence="5" id="KW-1185">Reference proteome</keyword>
<organism>
    <name type="scientific">Ixodes scapularis</name>
    <name type="common">Black-legged tick</name>
    <name type="synonym">Deer tick</name>
    <dbReference type="NCBI Taxonomy" id="6945"/>
    <lineage>
        <taxon>Eukaryota</taxon>
        <taxon>Metazoa</taxon>
        <taxon>Ecdysozoa</taxon>
        <taxon>Arthropoda</taxon>
        <taxon>Chelicerata</taxon>
        <taxon>Arachnida</taxon>
        <taxon>Acari</taxon>
        <taxon>Parasitiformes</taxon>
        <taxon>Ixodida</taxon>
        <taxon>Ixodoidea</taxon>
        <taxon>Ixodidae</taxon>
        <taxon>Ixodinae</taxon>
        <taxon>Ixodes</taxon>
    </lineage>
</organism>
<feature type="transmembrane region" description="Helical" evidence="2">
    <location>
        <begin position="51"/>
        <end position="73"/>
    </location>
</feature>
<evidence type="ECO:0000256" key="1">
    <source>
        <dbReference type="SAM" id="MobiDB-lite"/>
    </source>
</evidence>
<sequence>MGWGHQEEGVTPVTGSPAPSARGRLLPVSSGGGFIRCRFISRQFRRAGVTWLPVSSAASFLGPVSSAASFIGARLARGKFVWIPIGLWFIVISRGGMGKGSRVPEVHGVGAPVARRRCLAPRGHKAAVAWLATLLLLVSLPRYKGLVLKFALKTSRIGNFLRASRFLSRFDATAGSIAVFRPRSILSSSRSHKTGEKITFGCSS</sequence>
<keyword evidence="2" id="KW-0472">Membrane</keyword>
<dbReference type="EMBL" id="DS656977">
    <property type="protein sequence ID" value="EEC02878.1"/>
    <property type="molecule type" value="Genomic_DNA"/>
</dbReference>
<dbReference type="PaxDb" id="6945-B7P8F6"/>
<feature type="region of interest" description="Disordered" evidence="1">
    <location>
        <begin position="1"/>
        <end position="24"/>
    </location>
</feature>
<dbReference type="Proteomes" id="UP000001555">
    <property type="component" value="Unassembled WGS sequence"/>
</dbReference>
<keyword evidence="2" id="KW-1133">Transmembrane helix</keyword>
<gene>
    <name evidence="4" type="primary">8026127</name>
    <name evidence="3" type="ORF">IscW_ISCW002969</name>
</gene>
<dbReference type="EMBL" id="ABJB010065634">
    <property type="status" value="NOT_ANNOTATED_CDS"/>
    <property type="molecule type" value="Genomic_DNA"/>
</dbReference>
<reference evidence="3 5" key="1">
    <citation type="submission" date="2008-03" db="EMBL/GenBank/DDBJ databases">
        <title>Annotation of Ixodes scapularis.</title>
        <authorList>
            <consortium name="Ixodes scapularis Genome Project Consortium"/>
            <person name="Caler E."/>
            <person name="Hannick L.I."/>
            <person name="Bidwell S."/>
            <person name="Joardar V."/>
            <person name="Thiagarajan M."/>
            <person name="Amedeo P."/>
            <person name="Galinsky K.J."/>
            <person name="Schobel S."/>
            <person name="Inman J."/>
            <person name="Hostetler J."/>
            <person name="Miller J."/>
            <person name="Hammond M."/>
            <person name="Megy K."/>
            <person name="Lawson D."/>
            <person name="Kodira C."/>
            <person name="Sutton G."/>
            <person name="Meyer J."/>
            <person name="Hill C.A."/>
            <person name="Birren B."/>
            <person name="Nene V."/>
            <person name="Collins F."/>
            <person name="Alarcon-Chaidez F."/>
            <person name="Wikel S."/>
            <person name="Strausberg R."/>
        </authorList>
    </citation>
    <scope>NUCLEOTIDE SEQUENCE [LARGE SCALE GENOMIC DNA]</scope>
    <source>
        <strain evidence="5">Wikel</strain>
        <strain evidence="3">Wikel colony</strain>
    </source>
</reference>
<feature type="transmembrane region" description="Helical" evidence="2">
    <location>
        <begin position="126"/>
        <end position="143"/>
    </location>
</feature>
<name>B7P8F6_IXOSC</name>
<proteinExistence type="predicted"/>